<comment type="caution">
    <text evidence="2">The sequence shown here is derived from an EMBL/GenBank/DDBJ whole genome shotgun (WGS) entry which is preliminary data.</text>
</comment>
<evidence type="ECO:0000313" key="3">
    <source>
        <dbReference type="Proteomes" id="UP001557465"/>
    </source>
</evidence>
<dbReference type="Proteomes" id="UP001557465">
    <property type="component" value="Unassembled WGS sequence"/>
</dbReference>
<proteinExistence type="predicted"/>
<gene>
    <name evidence="2" type="ORF">AB4874_06895</name>
</gene>
<feature type="chain" id="PRO_5046004212" evidence="1">
    <location>
        <begin position="20"/>
        <end position="93"/>
    </location>
</feature>
<dbReference type="EMBL" id="JBFRYC010000003">
    <property type="protein sequence ID" value="MEX1661377.1"/>
    <property type="molecule type" value="Genomic_DNA"/>
</dbReference>
<organism evidence="2 3">
    <name type="scientific">Thioclava arctica</name>
    <dbReference type="NCBI Taxonomy" id="3238301"/>
    <lineage>
        <taxon>Bacteria</taxon>
        <taxon>Pseudomonadati</taxon>
        <taxon>Pseudomonadota</taxon>
        <taxon>Alphaproteobacteria</taxon>
        <taxon>Rhodobacterales</taxon>
        <taxon>Paracoccaceae</taxon>
        <taxon>Thioclava</taxon>
    </lineage>
</organism>
<keyword evidence="3" id="KW-1185">Reference proteome</keyword>
<accession>A0ABV3TJC9</accession>
<name>A0ABV3TJC9_9RHOB</name>
<protein>
    <submittedName>
        <fullName evidence="2">Uncharacterized protein</fullName>
    </submittedName>
</protein>
<feature type="signal peptide" evidence="1">
    <location>
        <begin position="1"/>
        <end position="19"/>
    </location>
</feature>
<sequence length="93" mass="10147">MKQLILICAFIGMASTAQAECYADYKAKRDDPLQLQYGVARISDKACSKQGAARELAPRLKSAGWTLLTVVSTFGPEGLAQRKASAGPFYLRY</sequence>
<reference evidence="2 3" key="1">
    <citation type="journal article" date="2011" name="Int. J. Syst. Evol. Microbiol.">
        <title>Zhongshania antarctica gen. nov., sp. nov. and Zhongshania guokunii sp. nov., gammaproteobacteria respectively isolated from coastal attached (fast) ice and surface seawater of the Antarctic.</title>
        <authorList>
            <person name="Li H.J."/>
            <person name="Zhang X.Y."/>
            <person name="Chen C.X."/>
            <person name="Zhang Y.J."/>
            <person name="Gao Z.M."/>
            <person name="Yu Y."/>
            <person name="Chen X.L."/>
            <person name="Chen B."/>
            <person name="Zhang Y.Z."/>
        </authorList>
    </citation>
    <scope>NUCLEOTIDE SEQUENCE [LARGE SCALE GENOMIC DNA]</scope>
    <source>
        <strain evidence="2 3">15-R06ZXC-3</strain>
    </source>
</reference>
<keyword evidence="1" id="KW-0732">Signal</keyword>
<dbReference type="RefSeq" id="WP_368391421.1">
    <property type="nucleotide sequence ID" value="NZ_JBFRYC010000003.1"/>
</dbReference>
<evidence type="ECO:0000256" key="1">
    <source>
        <dbReference type="SAM" id="SignalP"/>
    </source>
</evidence>
<evidence type="ECO:0000313" key="2">
    <source>
        <dbReference type="EMBL" id="MEX1661377.1"/>
    </source>
</evidence>